<feature type="compositionally biased region" description="Basic and acidic residues" evidence="1">
    <location>
        <begin position="20"/>
        <end position="31"/>
    </location>
</feature>
<name>A0AAD4I5W3_9PEZI</name>
<evidence type="ECO:0000313" key="3">
    <source>
        <dbReference type="Proteomes" id="UP001197093"/>
    </source>
</evidence>
<keyword evidence="3" id="KW-1185">Reference proteome</keyword>
<protein>
    <submittedName>
        <fullName evidence="2">Uncharacterized protein</fullName>
    </submittedName>
</protein>
<reference evidence="2" key="1">
    <citation type="submission" date="2023-02" db="EMBL/GenBank/DDBJ databases">
        <authorList>
            <person name="Palmer J.M."/>
        </authorList>
    </citation>
    <scope>NUCLEOTIDE SEQUENCE</scope>
    <source>
        <strain evidence="2">FW57</strain>
    </source>
</reference>
<comment type="caution">
    <text evidence="2">The sequence shown here is derived from an EMBL/GenBank/DDBJ whole genome shotgun (WGS) entry which is preliminary data.</text>
</comment>
<dbReference type="EMBL" id="JAHCVI010000001">
    <property type="protein sequence ID" value="KAG7293538.1"/>
    <property type="molecule type" value="Genomic_DNA"/>
</dbReference>
<feature type="compositionally biased region" description="Basic and acidic residues" evidence="1">
    <location>
        <begin position="44"/>
        <end position="60"/>
    </location>
</feature>
<dbReference type="AlphaFoldDB" id="A0AAD4I5W3"/>
<evidence type="ECO:0000313" key="2">
    <source>
        <dbReference type="EMBL" id="KAG7293538.1"/>
    </source>
</evidence>
<organism evidence="2 3">
    <name type="scientific">Staphylotrichum longicolle</name>
    <dbReference type="NCBI Taxonomy" id="669026"/>
    <lineage>
        <taxon>Eukaryota</taxon>
        <taxon>Fungi</taxon>
        <taxon>Dikarya</taxon>
        <taxon>Ascomycota</taxon>
        <taxon>Pezizomycotina</taxon>
        <taxon>Sordariomycetes</taxon>
        <taxon>Sordariomycetidae</taxon>
        <taxon>Sordariales</taxon>
        <taxon>Chaetomiaceae</taxon>
        <taxon>Staphylotrichum</taxon>
    </lineage>
</organism>
<proteinExistence type="predicted"/>
<feature type="compositionally biased region" description="Basic residues" evidence="1">
    <location>
        <begin position="32"/>
        <end position="43"/>
    </location>
</feature>
<dbReference type="Proteomes" id="UP001197093">
    <property type="component" value="Unassembled WGS sequence"/>
</dbReference>
<sequence>MPRDYSSSRSDRGRRHRSRDRHDRYRDESRSRSRYSRSYRRRDRSRDRSRERRRRDDIHERRSRHTVVAIVPIVLGDPATETAETNPVVDPASAAIVMTVRSVTAVLGAVTAARVEAALLKKIALVGLRVSPGEP</sequence>
<evidence type="ECO:0000256" key="1">
    <source>
        <dbReference type="SAM" id="MobiDB-lite"/>
    </source>
</evidence>
<gene>
    <name evidence="2" type="ORF">NEMBOFW57_003590</name>
</gene>
<accession>A0AAD4I5W3</accession>
<feature type="region of interest" description="Disordered" evidence="1">
    <location>
        <begin position="1"/>
        <end position="63"/>
    </location>
</feature>